<dbReference type="EMBL" id="JAACJN010000042">
    <property type="protein sequence ID" value="KAF5384615.1"/>
    <property type="molecule type" value="Genomic_DNA"/>
</dbReference>
<dbReference type="GO" id="GO:0030150">
    <property type="term" value="P:protein import into mitochondrial matrix"/>
    <property type="evidence" value="ECO:0007669"/>
    <property type="project" value="TreeGrafter"/>
</dbReference>
<evidence type="ECO:0000256" key="3">
    <source>
        <dbReference type="ARBA" id="ARBA00022833"/>
    </source>
</evidence>
<comment type="caution">
    <text evidence="7">The sequence shown here is derived from an EMBL/GenBank/DDBJ whole genome shotgun (WGS) entry which is preliminary data.</text>
</comment>
<dbReference type="InterPro" id="IPR032675">
    <property type="entry name" value="LRR_dom_sf"/>
</dbReference>
<accession>A0A8H5HKD5</accession>
<dbReference type="GO" id="GO:0051087">
    <property type="term" value="F:protein-folding chaperone binding"/>
    <property type="evidence" value="ECO:0007669"/>
    <property type="project" value="TreeGrafter"/>
</dbReference>
<keyword evidence="8" id="KW-1185">Reference proteome</keyword>
<feature type="compositionally biased region" description="Low complexity" evidence="5">
    <location>
        <begin position="633"/>
        <end position="655"/>
    </location>
</feature>
<dbReference type="SUPFAM" id="SSF52047">
    <property type="entry name" value="RNI-like"/>
    <property type="match status" value="1"/>
</dbReference>
<evidence type="ECO:0000313" key="8">
    <source>
        <dbReference type="Proteomes" id="UP000518752"/>
    </source>
</evidence>
<dbReference type="PANTHER" id="PTHR20922:SF13">
    <property type="entry name" value="DNL-TYPE ZINC FINGER PROTEIN"/>
    <property type="match status" value="1"/>
</dbReference>
<dbReference type="InterPro" id="IPR007853">
    <property type="entry name" value="Znf_DNL-typ"/>
</dbReference>
<evidence type="ECO:0000256" key="2">
    <source>
        <dbReference type="ARBA" id="ARBA00022771"/>
    </source>
</evidence>
<organism evidence="7 8">
    <name type="scientific">Collybiopsis confluens</name>
    <dbReference type="NCBI Taxonomy" id="2823264"/>
    <lineage>
        <taxon>Eukaryota</taxon>
        <taxon>Fungi</taxon>
        <taxon>Dikarya</taxon>
        <taxon>Basidiomycota</taxon>
        <taxon>Agaricomycotina</taxon>
        <taxon>Agaricomycetes</taxon>
        <taxon>Agaricomycetidae</taxon>
        <taxon>Agaricales</taxon>
        <taxon>Marasmiineae</taxon>
        <taxon>Omphalotaceae</taxon>
        <taxon>Collybiopsis</taxon>
    </lineage>
</organism>
<sequence>MSAQTWDTAGSPFVLVLGTNHVPTSRELLELNDVLIEPQQEIGRLDSEIARVQTMLDELLAQKQQVKSYIDAHRALMAPIRQIPSEILAEIFYWCMPLDVGYGVRSVERAPLLLTTICRDWRHVAINTANVWTSLHIHIPLYLSSSACCRRIAGVELWLQRSGGLPISLSMALPRVRFNMHGPTPQGGEDSEGTEDYNALLSLMPKLRNLEIRRLNALGRVHYPSLHFQWELLTDLSFQELLSPADLLAVLSKSRALKSLKIGMTFDSSFDSSALPFTGMMQLDHLTALRLDIQAFSLMNLNPADLSVEEAKSHLSELIATVCAITSRLVLPSLRKLHISWYNISVTFWQAPVLGFPLHSLESLGLDVPMTPDALAECLSLTPNLISLDFVDAGDTLSPHRTATLGDTHLASLTPSASNPLPLCPNLRHFRMINRTSGNTLFSGEHAWSMRALADFIALRSEANALDSCDVFLCAPRLWTDHSNEIDILRRVKEAGKLKLRLHEAKIPLRTEKTRQDEPMHGLGETTSLSLGPLNLSQMDDTRYNTSTGRLYSRLYVQCNGRRIPPPLRSLLHPNPTLPPSIRVQLRFRLGLFSNSAASRLLLSGSNAYSTAPSSKYNSRPARTEQFEPEPIAGSAPPSSGSSEQSSSSETVTSQALPGKIEPRLSITFTCTVPDCGTRSTHEFSKRSYERGIVLVECPGCHNRPVGQATELFLF</sequence>
<dbReference type="GO" id="GO:0008270">
    <property type="term" value="F:zinc ion binding"/>
    <property type="evidence" value="ECO:0007669"/>
    <property type="project" value="UniProtKB-KW"/>
</dbReference>
<proteinExistence type="predicted"/>
<dbReference type="GO" id="GO:0050821">
    <property type="term" value="P:protein stabilization"/>
    <property type="evidence" value="ECO:0007669"/>
    <property type="project" value="TreeGrafter"/>
</dbReference>
<evidence type="ECO:0000313" key="7">
    <source>
        <dbReference type="EMBL" id="KAF5384615.1"/>
    </source>
</evidence>
<feature type="compositionally biased region" description="Polar residues" evidence="5">
    <location>
        <begin position="608"/>
        <end position="618"/>
    </location>
</feature>
<dbReference type="Pfam" id="PF05180">
    <property type="entry name" value="zf-DNL"/>
    <property type="match status" value="1"/>
</dbReference>
<dbReference type="OrthoDB" id="512667at2759"/>
<feature type="region of interest" description="Disordered" evidence="5">
    <location>
        <begin position="515"/>
        <end position="535"/>
    </location>
</feature>
<reference evidence="7 8" key="1">
    <citation type="journal article" date="2020" name="ISME J.">
        <title>Uncovering the hidden diversity of litter-decomposition mechanisms in mushroom-forming fungi.</title>
        <authorList>
            <person name="Floudas D."/>
            <person name="Bentzer J."/>
            <person name="Ahren D."/>
            <person name="Johansson T."/>
            <person name="Persson P."/>
            <person name="Tunlid A."/>
        </authorList>
    </citation>
    <scope>NUCLEOTIDE SEQUENCE [LARGE SCALE GENOMIC DNA]</scope>
    <source>
        <strain evidence="7 8">CBS 406.79</strain>
    </source>
</reference>
<keyword evidence="1" id="KW-0479">Metal-binding</keyword>
<feature type="compositionally biased region" description="Polar residues" evidence="5">
    <location>
        <begin position="525"/>
        <end position="535"/>
    </location>
</feature>
<dbReference type="GO" id="GO:0005739">
    <property type="term" value="C:mitochondrion"/>
    <property type="evidence" value="ECO:0007669"/>
    <property type="project" value="TreeGrafter"/>
</dbReference>
<evidence type="ECO:0000256" key="5">
    <source>
        <dbReference type="SAM" id="MobiDB-lite"/>
    </source>
</evidence>
<evidence type="ECO:0000256" key="4">
    <source>
        <dbReference type="PROSITE-ProRule" id="PRU00834"/>
    </source>
</evidence>
<protein>
    <recommendedName>
        <fullName evidence="6">DNL-type domain-containing protein</fullName>
    </recommendedName>
</protein>
<dbReference type="InterPro" id="IPR024158">
    <property type="entry name" value="Mt_import_TIM15"/>
</dbReference>
<dbReference type="GO" id="GO:0006457">
    <property type="term" value="P:protein folding"/>
    <property type="evidence" value="ECO:0007669"/>
    <property type="project" value="TreeGrafter"/>
</dbReference>
<feature type="domain" description="DNL-type" evidence="6">
    <location>
        <begin position="662"/>
        <end position="715"/>
    </location>
</feature>
<gene>
    <name evidence="7" type="ORF">D9757_007495</name>
</gene>
<dbReference type="PROSITE" id="PS51501">
    <property type="entry name" value="ZF_DNL"/>
    <property type="match status" value="1"/>
</dbReference>
<dbReference type="Gene3D" id="3.80.10.10">
    <property type="entry name" value="Ribonuclease Inhibitor"/>
    <property type="match status" value="1"/>
</dbReference>
<evidence type="ECO:0000256" key="1">
    <source>
        <dbReference type="ARBA" id="ARBA00022723"/>
    </source>
</evidence>
<dbReference type="PANTHER" id="PTHR20922">
    <property type="entry name" value="DNL-TYPE ZINC FINGER PROTEIN"/>
    <property type="match status" value="1"/>
</dbReference>
<keyword evidence="3" id="KW-0862">Zinc</keyword>
<dbReference type="Proteomes" id="UP000518752">
    <property type="component" value="Unassembled WGS sequence"/>
</dbReference>
<feature type="region of interest" description="Disordered" evidence="5">
    <location>
        <begin position="608"/>
        <end position="657"/>
    </location>
</feature>
<evidence type="ECO:0000259" key="6">
    <source>
        <dbReference type="PROSITE" id="PS51501"/>
    </source>
</evidence>
<dbReference type="AlphaFoldDB" id="A0A8H5HKD5"/>
<name>A0A8H5HKD5_9AGAR</name>
<keyword evidence="2 4" id="KW-0863">Zinc-finger</keyword>